<proteinExistence type="predicted"/>
<dbReference type="GO" id="GO:0046872">
    <property type="term" value="F:metal ion binding"/>
    <property type="evidence" value="ECO:0007669"/>
    <property type="project" value="UniProtKB-KW"/>
</dbReference>
<evidence type="ECO:0000256" key="11">
    <source>
        <dbReference type="ARBA" id="ARBA00023014"/>
    </source>
</evidence>
<feature type="binding site" evidence="13">
    <location>
        <position position="80"/>
    </location>
    <ligand>
        <name>ATP</name>
        <dbReference type="ChEBI" id="CHEBI:30616"/>
    </ligand>
</feature>
<dbReference type="GO" id="GO:0016740">
    <property type="term" value="F:transferase activity"/>
    <property type="evidence" value="ECO:0007669"/>
    <property type="project" value="UniProtKB-KW"/>
</dbReference>
<dbReference type="InterPro" id="IPR054306">
    <property type="entry name" value="TtuA-like_LIM_N"/>
</dbReference>
<evidence type="ECO:0000256" key="8">
    <source>
        <dbReference type="ARBA" id="ARBA00022840"/>
    </source>
</evidence>
<dbReference type="NCBIfam" id="TIGR00269">
    <property type="entry name" value="TIGR00269 family protein"/>
    <property type="match status" value="1"/>
</dbReference>
<dbReference type="GO" id="GO:0000049">
    <property type="term" value="F:tRNA binding"/>
    <property type="evidence" value="ECO:0007669"/>
    <property type="project" value="InterPro"/>
</dbReference>
<organism evidence="16">
    <name type="scientific">Thermocrinis ruber</name>
    <dbReference type="NCBI Taxonomy" id="75906"/>
    <lineage>
        <taxon>Bacteria</taxon>
        <taxon>Pseudomonadati</taxon>
        <taxon>Aquificota</taxon>
        <taxon>Aquificia</taxon>
        <taxon>Aquificales</taxon>
        <taxon>Aquificaceae</taxon>
        <taxon>Thermocrinis</taxon>
    </lineage>
</organism>
<evidence type="ECO:0000259" key="14">
    <source>
        <dbReference type="Pfam" id="PF01171"/>
    </source>
</evidence>
<feature type="binding site" evidence="12">
    <location>
        <position position="4"/>
    </location>
    <ligand>
        <name>Zn(2+)</name>
        <dbReference type="ChEBI" id="CHEBI:29105"/>
        <label>1</label>
    </ligand>
</feature>
<feature type="domain" description="2-thiouridine synthetase TtuA-like N-terminal LIM" evidence="15">
    <location>
        <begin position="3"/>
        <end position="28"/>
    </location>
</feature>
<feature type="binding site" evidence="13">
    <location>
        <position position="60"/>
    </location>
    <ligand>
        <name>ATP</name>
        <dbReference type="ChEBI" id="CHEBI:30616"/>
    </ligand>
</feature>
<keyword evidence="8 13" id="KW-0067">ATP-binding</keyword>
<evidence type="ECO:0000256" key="12">
    <source>
        <dbReference type="PIRSR" id="PIRSR004976-50"/>
    </source>
</evidence>
<keyword evidence="7 12" id="KW-0862">Zinc</keyword>
<keyword evidence="10" id="KW-0408">Iron</keyword>
<dbReference type="GO" id="GO:0002143">
    <property type="term" value="P:tRNA wobble position uridine thiolation"/>
    <property type="evidence" value="ECO:0007669"/>
    <property type="project" value="TreeGrafter"/>
</dbReference>
<dbReference type="InterPro" id="IPR014729">
    <property type="entry name" value="Rossmann-like_a/b/a_fold"/>
</dbReference>
<evidence type="ECO:0000256" key="7">
    <source>
        <dbReference type="ARBA" id="ARBA00022833"/>
    </source>
</evidence>
<comment type="cofactor">
    <cofactor evidence="2">
        <name>[4Fe-4S] cluster</name>
        <dbReference type="ChEBI" id="CHEBI:49883"/>
    </cofactor>
</comment>
<feature type="binding site" evidence="12">
    <location>
        <position position="274"/>
    </location>
    <ligand>
        <name>Zn(2+)</name>
        <dbReference type="ChEBI" id="CHEBI:29105"/>
        <label>2</label>
    </ligand>
</feature>
<feature type="binding site" evidence="12">
    <location>
        <position position="23"/>
    </location>
    <ligand>
        <name>Zn(2+)</name>
        <dbReference type="ChEBI" id="CHEBI:29105"/>
        <label>1</label>
    </ligand>
</feature>
<evidence type="ECO:0000256" key="5">
    <source>
        <dbReference type="ARBA" id="ARBA00022723"/>
    </source>
</evidence>
<dbReference type="SUPFAM" id="SSF52402">
    <property type="entry name" value="Adenine nucleotide alpha hydrolases-like"/>
    <property type="match status" value="1"/>
</dbReference>
<evidence type="ECO:0000256" key="10">
    <source>
        <dbReference type="ARBA" id="ARBA00023004"/>
    </source>
</evidence>
<evidence type="ECO:0000313" key="16">
    <source>
        <dbReference type="EMBL" id="HHO74728.1"/>
    </source>
</evidence>
<feature type="binding site" evidence="12">
    <location>
        <position position="7"/>
    </location>
    <ligand>
        <name>Zn(2+)</name>
        <dbReference type="ChEBI" id="CHEBI:29105"/>
        <label>1</label>
    </ligand>
</feature>
<keyword evidence="3" id="KW-0004">4Fe-4S</keyword>
<feature type="binding site" evidence="12">
    <location>
        <position position="289"/>
    </location>
    <ligand>
        <name>Zn(2+)</name>
        <dbReference type="ChEBI" id="CHEBI:29105"/>
        <label>2</label>
    </ligand>
</feature>
<evidence type="ECO:0000259" key="15">
    <source>
        <dbReference type="Pfam" id="PF22082"/>
    </source>
</evidence>
<dbReference type="InterPro" id="IPR000541">
    <property type="entry name" value="Ncs6/Tuc1/Ctu1"/>
</dbReference>
<dbReference type="InterPro" id="IPR035107">
    <property type="entry name" value="tRNA_thiolation_TtcA_Ctu1"/>
</dbReference>
<evidence type="ECO:0000256" key="1">
    <source>
        <dbReference type="ARBA" id="ARBA00001946"/>
    </source>
</evidence>
<feature type="binding site" evidence="13">
    <location>
        <position position="156"/>
    </location>
    <ligand>
        <name>ATP</name>
        <dbReference type="ChEBI" id="CHEBI:30616"/>
    </ligand>
</feature>
<evidence type="ECO:0000256" key="9">
    <source>
        <dbReference type="ARBA" id="ARBA00022842"/>
    </source>
</evidence>
<keyword evidence="6 13" id="KW-0547">Nucleotide-binding</keyword>
<evidence type="ECO:0000256" key="6">
    <source>
        <dbReference type="ARBA" id="ARBA00022741"/>
    </source>
</evidence>
<dbReference type="InterPro" id="IPR011063">
    <property type="entry name" value="TilS/TtcA_N"/>
</dbReference>
<comment type="cofactor">
    <cofactor evidence="1">
        <name>Mg(2+)</name>
        <dbReference type="ChEBI" id="CHEBI:18420"/>
    </cofactor>
</comment>
<dbReference type="PIRSF" id="PIRSF004976">
    <property type="entry name" value="ATPase_YdaO"/>
    <property type="match status" value="1"/>
</dbReference>
<feature type="binding site" evidence="13">
    <location>
        <position position="161"/>
    </location>
    <ligand>
        <name>ATP</name>
        <dbReference type="ChEBI" id="CHEBI:30616"/>
    </ligand>
</feature>
<dbReference type="Pfam" id="PF01171">
    <property type="entry name" value="ATP_bind_3"/>
    <property type="match status" value="1"/>
</dbReference>
<evidence type="ECO:0000256" key="2">
    <source>
        <dbReference type="ARBA" id="ARBA00001966"/>
    </source>
</evidence>
<protein>
    <submittedName>
        <fullName evidence="16">TIGR00269 family protein</fullName>
    </submittedName>
</protein>
<evidence type="ECO:0000256" key="3">
    <source>
        <dbReference type="ARBA" id="ARBA00022485"/>
    </source>
</evidence>
<name>A0A7C5WZG8_9AQUI</name>
<feature type="binding site" evidence="13">
    <location>
        <begin position="54"/>
        <end position="56"/>
    </location>
    <ligand>
        <name>ATP</name>
        <dbReference type="ChEBI" id="CHEBI:30616"/>
    </ligand>
</feature>
<accession>A0A7C5WZG8</accession>
<keyword evidence="4" id="KW-0808">Transferase</keyword>
<dbReference type="FunFam" id="3.40.50.620:FF:000174">
    <property type="entry name" value="ATPase, PP-loop superfamily"/>
    <property type="match status" value="1"/>
</dbReference>
<keyword evidence="11" id="KW-0411">Iron-sulfur</keyword>
<keyword evidence="5 12" id="KW-0479">Metal-binding</keyword>
<reference evidence="16" key="1">
    <citation type="journal article" date="2020" name="mSystems">
        <title>Genome- and Community-Level Interaction Insights into Carbon Utilization and Element Cycling Functions of Hydrothermarchaeota in Hydrothermal Sediment.</title>
        <authorList>
            <person name="Zhou Z."/>
            <person name="Liu Y."/>
            <person name="Xu W."/>
            <person name="Pan J."/>
            <person name="Luo Z.H."/>
            <person name="Li M."/>
        </authorList>
    </citation>
    <scope>NUCLEOTIDE SEQUENCE [LARGE SCALE GENOMIC DNA]</scope>
    <source>
        <strain evidence="16">SpSt-114</strain>
    </source>
</reference>
<feature type="binding site" evidence="12">
    <location>
        <position position="286"/>
    </location>
    <ligand>
        <name>Zn(2+)</name>
        <dbReference type="ChEBI" id="CHEBI:29105"/>
        <label>2</label>
    </ligand>
</feature>
<sequence>MKRCAKCSQKAVVYLPHHRLALCKEHYLEWFERRVERTIKEFRMFSREDRVLVAVSGGKDSLSLWHALHKLGYQADGLYINLGIGDYSKLSEEKAKKFAQSLGRTLHVIRLKDLVEDIPTLKEIEKRPACSVCGNLKRYYMNKTAKELGFSVIATGHNLDDESATLMGNVLSWNLGYLRRQYPVLKEGNGFVKKVKPLCLITEKESALYALLSGIDFVEEECPYSVDASSIEYKLLLSQIEEKSPGTKLRFYLEFLRKIQPLLKREEKLELKPCSICGEPTSADVCTVCRLKQRLTLSQKGQGS</sequence>
<dbReference type="AlphaFoldDB" id="A0A7C5WZG8"/>
<dbReference type="PANTHER" id="PTHR11807">
    <property type="entry name" value="ATPASES OF THE PP SUPERFAMILY-RELATED"/>
    <property type="match status" value="1"/>
</dbReference>
<dbReference type="Gene3D" id="3.40.50.620">
    <property type="entry name" value="HUPs"/>
    <property type="match status" value="1"/>
</dbReference>
<evidence type="ECO:0000256" key="13">
    <source>
        <dbReference type="PIRSR" id="PIRSR004976-51"/>
    </source>
</evidence>
<feature type="binding site" evidence="12">
    <location>
        <position position="26"/>
    </location>
    <ligand>
        <name>Zn(2+)</name>
        <dbReference type="ChEBI" id="CHEBI:29105"/>
        <label>1</label>
    </ligand>
</feature>
<dbReference type="GO" id="GO:0051539">
    <property type="term" value="F:4 iron, 4 sulfur cluster binding"/>
    <property type="evidence" value="ECO:0007669"/>
    <property type="project" value="UniProtKB-KW"/>
</dbReference>
<dbReference type="CDD" id="cd01993">
    <property type="entry name" value="TtuA-like"/>
    <property type="match status" value="1"/>
</dbReference>
<dbReference type="GO" id="GO:0005524">
    <property type="term" value="F:ATP binding"/>
    <property type="evidence" value="ECO:0007669"/>
    <property type="project" value="UniProtKB-KW"/>
</dbReference>
<feature type="binding site" evidence="12">
    <location>
        <position position="277"/>
    </location>
    <ligand>
        <name>Zn(2+)</name>
        <dbReference type="ChEBI" id="CHEBI:29105"/>
        <label>2</label>
    </ligand>
</feature>
<comment type="caution">
    <text evidence="16">The sequence shown here is derived from an EMBL/GenBank/DDBJ whole genome shotgun (WGS) entry which is preliminary data.</text>
</comment>
<dbReference type="PANTHER" id="PTHR11807:SF27">
    <property type="entry name" value="TRNA-5-METHYLURIDINE(54) 2-SULFURTRANSFERASE"/>
    <property type="match status" value="1"/>
</dbReference>
<keyword evidence="9" id="KW-0460">Magnesium</keyword>
<feature type="domain" description="tRNA(Ile)-lysidine/2-thiocytidine synthase N-terminal" evidence="14">
    <location>
        <begin position="51"/>
        <end position="171"/>
    </location>
</feature>
<gene>
    <name evidence="16" type="ORF">ENN04_08910</name>
</gene>
<dbReference type="GO" id="GO:0002144">
    <property type="term" value="C:cytosolic tRNA wobble base thiouridylase complex"/>
    <property type="evidence" value="ECO:0007669"/>
    <property type="project" value="TreeGrafter"/>
</dbReference>
<dbReference type="Pfam" id="PF22082">
    <property type="entry name" value="TtuA_LIM_N"/>
    <property type="match status" value="1"/>
</dbReference>
<evidence type="ECO:0000256" key="4">
    <source>
        <dbReference type="ARBA" id="ARBA00022679"/>
    </source>
</evidence>
<dbReference type="EMBL" id="DSAC01000110">
    <property type="protein sequence ID" value="HHO74728.1"/>
    <property type="molecule type" value="Genomic_DNA"/>
</dbReference>